<organism evidence="1 2">
    <name type="scientific">Dorcoceras hygrometricum</name>
    <dbReference type="NCBI Taxonomy" id="472368"/>
    <lineage>
        <taxon>Eukaryota</taxon>
        <taxon>Viridiplantae</taxon>
        <taxon>Streptophyta</taxon>
        <taxon>Embryophyta</taxon>
        <taxon>Tracheophyta</taxon>
        <taxon>Spermatophyta</taxon>
        <taxon>Magnoliopsida</taxon>
        <taxon>eudicotyledons</taxon>
        <taxon>Gunneridae</taxon>
        <taxon>Pentapetalae</taxon>
        <taxon>asterids</taxon>
        <taxon>lamiids</taxon>
        <taxon>Lamiales</taxon>
        <taxon>Gesneriaceae</taxon>
        <taxon>Didymocarpoideae</taxon>
        <taxon>Trichosporeae</taxon>
        <taxon>Loxocarpinae</taxon>
        <taxon>Dorcoceras</taxon>
    </lineage>
</organism>
<dbReference type="OrthoDB" id="903824at2759"/>
<reference evidence="1 2" key="1">
    <citation type="journal article" date="2015" name="Proc. Natl. Acad. Sci. U.S.A.">
        <title>The resurrection genome of Boea hygrometrica: A blueprint for survival of dehydration.</title>
        <authorList>
            <person name="Xiao L."/>
            <person name="Yang G."/>
            <person name="Zhang L."/>
            <person name="Yang X."/>
            <person name="Zhao S."/>
            <person name="Ji Z."/>
            <person name="Zhou Q."/>
            <person name="Hu M."/>
            <person name="Wang Y."/>
            <person name="Chen M."/>
            <person name="Xu Y."/>
            <person name="Jin H."/>
            <person name="Xiao X."/>
            <person name="Hu G."/>
            <person name="Bao F."/>
            <person name="Hu Y."/>
            <person name="Wan P."/>
            <person name="Li L."/>
            <person name="Deng X."/>
            <person name="Kuang T."/>
            <person name="Xiang C."/>
            <person name="Zhu J.K."/>
            <person name="Oliver M.J."/>
            <person name="He Y."/>
        </authorList>
    </citation>
    <scope>NUCLEOTIDE SEQUENCE [LARGE SCALE GENOMIC DNA]</scope>
    <source>
        <strain evidence="2">cv. XS01</strain>
    </source>
</reference>
<proteinExistence type="predicted"/>
<accession>A0A2Z6ZSX1</accession>
<evidence type="ECO:0000313" key="2">
    <source>
        <dbReference type="Proteomes" id="UP000250235"/>
    </source>
</evidence>
<gene>
    <name evidence="1" type="ORF">F511_46691</name>
</gene>
<dbReference type="EMBL" id="KV136138">
    <property type="protein sequence ID" value="KZT76284.1"/>
    <property type="molecule type" value="Genomic_DNA"/>
</dbReference>
<keyword evidence="2" id="KW-1185">Reference proteome</keyword>
<protein>
    <submittedName>
        <fullName evidence="1">Uncharacterized protein</fullName>
    </submittedName>
</protein>
<dbReference type="AlphaFoldDB" id="A0A2Z6ZSX1"/>
<sequence>MLNFNGSLKLMIYNPATFYGIHVSSMPVNLLYSDAVVATGEVCILYHTILQYPCVVLMGKR</sequence>
<dbReference type="Proteomes" id="UP000250235">
    <property type="component" value="Unassembled WGS sequence"/>
</dbReference>
<evidence type="ECO:0000313" key="1">
    <source>
        <dbReference type="EMBL" id="KZT76284.1"/>
    </source>
</evidence>
<name>A0A2Z6ZSX1_9LAMI</name>